<sequence>MSQKSTLEALISAKPLLTAADLRASGIHRQAVARAVADGLIERVADGVYRSADAIGDERAELAAAVPDAVVCLLTAGAHWDLIDQVPTQIWVGVPHAMSRPPQSIGSVELRVVRWRDDDLFTIGVETVDVADPMTGNPYGQFRITGRARTVVDLVRHDSIAGGDLGVAAFGQYVRDGHDLDELQDMAERLLRGQDLAKINEWAELARNGGPGGGALKM</sequence>
<dbReference type="InterPro" id="IPR025159">
    <property type="entry name" value="AbiEi_N"/>
</dbReference>
<keyword evidence="3" id="KW-1185">Reference proteome</keyword>
<evidence type="ECO:0000259" key="1">
    <source>
        <dbReference type="Pfam" id="PF13338"/>
    </source>
</evidence>
<dbReference type="Proteomes" id="UP000480854">
    <property type="component" value="Unassembled WGS sequence"/>
</dbReference>
<evidence type="ECO:0000313" key="2">
    <source>
        <dbReference type="EMBL" id="KAA0677629.1"/>
    </source>
</evidence>
<reference evidence="2 3" key="1">
    <citation type="submission" date="2018-07" db="EMBL/GenBank/DDBJ databases">
        <title>Genome sequence of Azospirillum sp. ATCC 49961.</title>
        <authorList>
            <person name="Sant'Anna F.H."/>
            <person name="Baldani J.I."/>
            <person name="Zilli J.E."/>
            <person name="Reis V.M."/>
            <person name="Hartmann A."/>
            <person name="Cruz L."/>
            <person name="de Souza E.M."/>
            <person name="de Oliveira Pedrosa F."/>
            <person name="Passaglia L.M.P."/>
        </authorList>
    </citation>
    <scope>NUCLEOTIDE SEQUENCE [LARGE SCALE GENOMIC DNA]</scope>
    <source>
        <strain evidence="2 3">ATCC 49961</strain>
    </source>
</reference>
<dbReference type="AlphaFoldDB" id="A0A9W7NFN1"/>
<dbReference type="RefSeq" id="WP_149471099.1">
    <property type="nucleotide sequence ID" value="NZ_QOKW01000022.1"/>
</dbReference>
<comment type="caution">
    <text evidence="2">The sequence shown here is derived from an EMBL/GenBank/DDBJ whole genome shotgun (WGS) entry which is preliminary data.</text>
</comment>
<dbReference type="EMBL" id="QOKW01000022">
    <property type="protein sequence ID" value="KAA0677629.1"/>
    <property type="molecule type" value="Genomic_DNA"/>
</dbReference>
<evidence type="ECO:0000313" key="3">
    <source>
        <dbReference type="Proteomes" id="UP000480854"/>
    </source>
</evidence>
<organism evidence="2 3">
    <name type="scientific">Roseomonas genomospecies 6</name>
    <dbReference type="NCBI Taxonomy" id="214106"/>
    <lineage>
        <taxon>Bacteria</taxon>
        <taxon>Pseudomonadati</taxon>
        <taxon>Pseudomonadota</taxon>
        <taxon>Alphaproteobacteria</taxon>
        <taxon>Acetobacterales</taxon>
        <taxon>Roseomonadaceae</taxon>
        <taxon>Roseomonas</taxon>
    </lineage>
</organism>
<name>A0A9W7NFN1_9PROT</name>
<gene>
    <name evidence="2" type="ORF">DS843_22580</name>
</gene>
<feature type="domain" description="AbiEi antitoxin N-terminal" evidence="1">
    <location>
        <begin position="7"/>
        <end position="51"/>
    </location>
</feature>
<proteinExistence type="predicted"/>
<dbReference type="Pfam" id="PF13338">
    <property type="entry name" value="AbiEi_4"/>
    <property type="match status" value="1"/>
</dbReference>
<dbReference type="OrthoDB" id="9789781at2"/>
<accession>A0A9W7NFN1</accession>
<protein>
    <recommendedName>
        <fullName evidence="1">AbiEi antitoxin N-terminal domain-containing protein</fullName>
    </recommendedName>
</protein>